<dbReference type="eggNOG" id="arCOG06324">
    <property type="taxonomic scope" value="Archaea"/>
</dbReference>
<sequence length="160" mass="16990">MITDGHEPDPTRLVADADVLAADLLVGGPARAALDEWRRHSWLDLVVTAPLCADAAAVIESLADETLAADWRGRLEQEAVVVDQPAGDHPALAAAYRGDGAHILSLDERLQSAEAGANLRGMMSVSVRSPDAFATVFDAAVVYESTFDEPYPGADRDPRA</sequence>
<dbReference type="EMBL" id="CR936257">
    <property type="protein sequence ID" value="CAI50303.1"/>
    <property type="molecule type" value="Genomic_DNA"/>
</dbReference>
<dbReference type="KEGG" id="nph:NP_4424A"/>
<evidence type="ECO:0000313" key="1">
    <source>
        <dbReference type="EMBL" id="CAI50303.1"/>
    </source>
</evidence>
<dbReference type="AlphaFoldDB" id="A0A1U7EYH8"/>
<evidence type="ECO:0000313" key="2">
    <source>
        <dbReference type="Proteomes" id="UP000002698"/>
    </source>
</evidence>
<name>A0A1U7EYH8_NATPD</name>
<dbReference type="Pfam" id="PF24109">
    <property type="entry name" value="DUF7384"/>
    <property type="match status" value="1"/>
</dbReference>
<organism evidence="1 2">
    <name type="scientific">Natronomonas pharaonis (strain ATCC 35678 / DSM 2160 / CIP 103997 / JCM 8858 / NBRC 14720 / NCIMB 2260 / Gabara)</name>
    <name type="common">Halobacterium pharaonis</name>
    <dbReference type="NCBI Taxonomy" id="348780"/>
    <lineage>
        <taxon>Archaea</taxon>
        <taxon>Methanobacteriati</taxon>
        <taxon>Methanobacteriota</taxon>
        <taxon>Stenosarchaea group</taxon>
        <taxon>Halobacteria</taxon>
        <taxon>Halobacteriales</taxon>
        <taxon>Natronomonadaceae</taxon>
        <taxon>Natronomonas</taxon>
    </lineage>
</organism>
<gene>
    <name evidence="1" type="ordered locus">NP_4424A</name>
</gene>
<dbReference type="RefSeq" id="WP_011323918.1">
    <property type="nucleotide sequence ID" value="NC_007426.1"/>
</dbReference>
<protein>
    <submittedName>
        <fullName evidence="1">Uncharacterized protein</fullName>
    </submittedName>
</protein>
<dbReference type="Proteomes" id="UP000002698">
    <property type="component" value="Chromosome"/>
</dbReference>
<dbReference type="EnsemblBacteria" id="CAI50303">
    <property type="protein sequence ID" value="CAI50303"/>
    <property type="gene ID" value="NP_4424A"/>
</dbReference>
<dbReference type="InterPro" id="IPR055808">
    <property type="entry name" value="DUF7384"/>
</dbReference>
<proteinExistence type="predicted"/>
<keyword evidence="2" id="KW-1185">Reference proteome</keyword>
<dbReference type="HOGENOM" id="CLU_109224_0_0_2"/>
<dbReference type="GeneID" id="3702059"/>
<dbReference type="OrthoDB" id="214734at2157"/>
<accession>A0A1U7EYH8</accession>
<reference evidence="1 2" key="1">
    <citation type="journal article" date="2005" name="Genome Res.">
        <title>Living with two extremes: conclusions from the genome sequence of Natronomonas pharaonis.</title>
        <authorList>
            <person name="Falb M."/>
            <person name="Pfeiffer F."/>
            <person name="Palm P."/>
            <person name="Rodewald K."/>
            <person name="Hickmann V."/>
            <person name="Tittor J."/>
            <person name="Oesterhelt D."/>
        </authorList>
    </citation>
    <scope>NUCLEOTIDE SEQUENCE [LARGE SCALE GENOMIC DNA]</scope>
    <source>
        <strain evidence="2">ATCC 35678 / DSM 2160 / CIP 103997 / JCM 8858 / NBRC 14720 / NCIMB 2260 / Gabara</strain>
    </source>
</reference>